<sequence length="1274" mass="137081">MVERVSDAAVLRLAEPVAVTPAPLACPPSLHDHRFWVHGYPSNGPEIRQGHGTLGGACGPDGRWVRLMGHDAADGFTGAPVFDHDSDAVVGIVVSGEAVLPVSRWPWLAAQVRWRLDLDPGLTTHWLPRARGSEIESDSGTWYFTGRHAARAAVVDWLRNPDQPALVVIGGPGTGKSALLAHLLVGSDPVLHAGVPVDGPRPPVRSFDVAVHATGLGCDNVVTRLASACQVDAATPQELLVAVRERLRSGLPPLTVLVDAVEEAADVDEARQIAVLLRNLAGTGAVRVLAGVRTAPAGSARARVPAAFGRTARYLDLESHRFMRNRDVVDYVSRRLIGEETGSVRYRDRPPGELRAIAWAVARKARYNFLIAQLVTRWLVHPSTPPLDLDDSAWEHHLPETVGQAMDAYLDTCGPDAALVRRLLTALAFARGEGLSRGRTWLVIADALHPAYPHTPPELETVFNGAANYLIERADNSDGQPCYRLYHNALDEHLREQCAVRDPHSAVVTALADAVPRNGSRAEWAKADSYTRAHLAGHAAQAGRLDGLLADMGFLLHAEPGPMLAALSHVSTKDGRLTALAYRMSSHHHRDTGPGVRRRFLALDAARLNATDLLRRIDTVADEIPEGGLDWRVSFATGYTLPTAAIVTFTGHTGPVNAVAVGELDDRPVAVSGSEDGTVRVWDLAEHGQIGQPMAGHDGWVRAVAVTELDGRPIAVTGGSDNAVNVWDLVEQHRIGTTLRASADILGVVAAELGGSPVAVTYDFEWSARVWDIGEQRQLWHLGENSHKCVAVTDVAGRCIVLTGDSTGMRGPKRVRLWDLETRREVDHLATGHSNYLNALSTGDLNGRPGAVIVDENNTMQVWDLAERRLIGRRDIETAHGIQSAAMTTVDGRAVVVTGGRDGAVRLWDAATQQQIGAPLTGHAGEIEGLTVTRLDGRPVAVTASRDATVRVWDLAEQDRPARPVTGHTGDVTAVSVTALDGRPVAVTVGEDATVCLWDLMGRHQIGEPMTGHTDEIATLAVAELNGRPVAVTAGGGNERDSTVRMWDLAGQRQIGTPMTGHAVYVMASAAFELDGRPVAVTGSGDRTVRFWDLIEQREVREPITGHTDRVSAVTVAEWHGRPAVITGCDDRVRIWDLAERRYVREVVVGRTREGDVPALAVTRLDGRLIAVTGGEERTIRLWDLAEQCQVGPSMTGHTDEVTAVAVVEVDGRPVVISGSQDATVRVWDARSGDCLDEFAMPAPVGCLAHGYETVVVGFGCDIAVFDVARFRLR</sequence>
<dbReference type="InterPro" id="IPR020472">
    <property type="entry name" value="WD40_PAC1"/>
</dbReference>
<evidence type="ECO:0008006" key="6">
    <source>
        <dbReference type="Google" id="ProtNLM"/>
    </source>
</evidence>
<feature type="repeat" description="WD" evidence="3">
    <location>
        <begin position="1081"/>
        <end position="1102"/>
    </location>
</feature>
<accession>A0A9W6R898</accession>
<dbReference type="Proteomes" id="UP001165136">
    <property type="component" value="Unassembled WGS sequence"/>
</dbReference>
<feature type="repeat" description="WD" evidence="3">
    <location>
        <begin position="965"/>
        <end position="1000"/>
    </location>
</feature>
<protein>
    <recommendedName>
        <fullName evidence="6">WD40 repeat protein</fullName>
    </recommendedName>
</protein>
<keyword evidence="2" id="KW-0677">Repeat</keyword>
<dbReference type="Gene3D" id="2.130.10.10">
    <property type="entry name" value="YVTN repeat-like/Quinoprotein amine dehydrogenase"/>
    <property type="match status" value="4"/>
</dbReference>
<dbReference type="SUPFAM" id="SSF50494">
    <property type="entry name" value="Trypsin-like serine proteases"/>
    <property type="match status" value="1"/>
</dbReference>
<feature type="repeat" description="WD" evidence="3">
    <location>
        <begin position="1195"/>
        <end position="1238"/>
    </location>
</feature>
<dbReference type="InterPro" id="IPR027417">
    <property type="entry name" value="P-loop_NTPase"/>
</dbReference>
<evidence type="ECO:0000256" key="2">
    <source>
        <dbReference type="ARBA" id="ARBA00022737"/>
    </source>
</evidence>
<evidence type="ECO:0000256" key="1">
    <source>
        <dbReference type="ARBA" id="ARBA00022574"/>
    </source>
</evidence>
<feature type="repeat" description="WD" evidence="3">
    <location>
        <begin position="896"/>
        <end position="918"/>
    </location>
</feature>
<dbReference type="InterPro" id="IPR009003">
    <property type="entry name" value="Peptidase_S1_PA"/>
</dbReference>
<feature type="repeat" description="WD" evidence="3">
    <location>
        <begin position="920"/>
        <end position="963"/>
    </location>
</feature>
<dbReference type="SMART" id="SM00320">
    <property type="entry name" value="WD40"/>
    <property type="match status" value="11"/>
</dbReference>
<dbReference type="InterPro" id="IPR036322">
    <property type="entry name" value="WD40_repeat_dom_sf"/>
</dbReference>
<dbReference type="InterPro" id="IPR015943">
    <property type="entry name" value="WD40/YVTN_repeat-like_dom_sf"/>
</dbReference>
<feature type="repeat" description="WD" evidence="3">
    <location>
        <begin position="649"/>
        <end position="684"/>
    </location>
</feature>
<dbReference type="InterPro" id="IPR019775">
    <property type="entry name" value="WD40_repeat_CS"/>
</dbReference>
<keyword evidence="1 3" id="KW-0853">WD repeat</keyword>
<dbReference type="Pfam" id="PF00400">
    <property type="entry name" value="WD40"/>
    <property type="match status" value="6"/>
</dbReference>
<comment type="caution">
    <text evidence="4">The sequence shown here is derived from an EMBL/GenBank/DDBJ whole genome shotgun (WGS) entry which is preliminary data.</text>
</comment>
<name>A0A9W6R898_9PSEU</name>
<dbReference type="AlphaFoldDB" id="A0A9W6R898"/>
<dbReference type="PROSITE" id="PS00678">
    <property type="entry name" value="WD_REPEATS_1"/>
    <property type="match status" value="7"/>
</dbReference>
<dbReference type="InterPro" id="IPR001680">
    <property type="entry name" value="WD40_rpt"/>
</dbReference>
<organism evidence="4 5">
    <name type="scientific">Amycolatopsis taiwanensis</name>
    <dbReference type="NCBI Taxonomy" id="342230"/>
    <lineage>
        <taxon>Bacteria</taxon>
        <taxon>Bacillati</taxon>
        <taxon>Actinomycetota</taxon>
        <taxon>Actinomycetes</taxon>
        <taxon>Pseudonocardiales</taxon>
        <taxon>Pseudonocardiaceae</taxon>
        <taxon>Amycolatopsis</taxon>
    </lineage>
</organism>
<dbReference type="PANTHER" id="PTHR22847:SF637">
    <property type="entry name" value="WD REPEAT DOMAIN 5B"/>
    <property type="match status" value="1"/>
</dbReference>
<keyword evidence="5" id="KW-1185">Reference proteome</keyword>
<feature type="repeat" description="WD" evidence="3">
    <location>
        <begin position="1104"/>
        <end position="1146"/>
    </location>
</feature>
<dbReference type="SUPFAM" id="SSF50978">
    <property type="entry name" value="WD40 repeat-like"/>
    <property type="match status" value="2"/>
</dbReference>
<proteinExistence type="predicted"/>
<evidence type="ECO:0000256" key="3">
    <source>
        <dbReference type="PROSITE-ProRule" id="PRU00221"/>
    </source>
</evidence>
<dbReference type="PANTHER" id="PTHR22847">
    <property type="entry name" value="WD40 REPEAT PROTEIN"/>
    <property type="match status" value="1"/>
</dbReference>
<dbReference type="SUPFAM" id="SSF52540">
    <property type="entry name" value="P-loop containing nucleoside triphosphate hydrolases"/>
    <property type="match status" value="1"/>
</dbReference>
<dbReference type="PROSITE" id="PS50082">
    <property type="entry name" value="WD_REPEATS_2"/>
    <property type="match status" value="8"/>
</dbReference>
<gene>
    <name evidence="4" type="ORF">Atai01_76000</name>
</gene>
<dbReference type="CDD" id="cd00200">
    <property type="entry name" value="WD40"/>
    <property type="match status" value="1"/>
</dbReference>
<dbReference type="PROSITE" id="PS50294">
    <property type="entry name" value="WD_REPEATS_REGION"/>
    <property type="match status" value="4"/>
</dbReference>
<dbReference type="PRINTS" id="PR00320">
    <property type="entry name" value="GPROTEINBRPT"/>
</dbReference>
<dbReference type="InterPro" id="IPR011047">
    <property type="entry name" value="Quinoprotein_ADH-like_sf"/>
</dbReference>
<feature type="repeat" description="WD" evidence="3">
    <location>
        <begin position="694"/>
        <end position="737"/>
    </location>
</feature>
<dbReference type="SUPFAM" id="SSF50998">
    <property type="entry name" value="Quinoprotein alcohol dehydrogenase-like"/>
    <property type="match status" value="1"/>
</dbReference>
<dbReference type="EMBL" id="BSTI01000029">
    <property type="protein sequence ID" value="GLY70981.1"/>
    <property type="molecule type" value="Genomic_DNA"/>
</dbReference>
<evidence type="ECO:0000313" key="5">
    <source>
        <dbReference type="Proteomes" id="UP001165136"/>
    </source>
</evidence>
<evidence type="ECO:0000313" key="4">
    <source>
        <dbReference type="EMBL" id="GLY70981.1"/>
    </source>
</evidence>
<reference evidence="4" key="1">
    <citation type="submission" date="2023-03" db="EMBL/GenBank/DDBJ databases">
        <title>Amycolatopsis taiwanensis NBRC 103393.</title>
        <authorList>
            <person name="Ichikawa N."/>
            <person name="Sato H."/>
            <person name="Tonouchi N."/>
        </authorList>
    </citation>
    <scope>NUCLEOTIDE SEQUENCE</scope>
    <source>
        <strain evidence="4">NBRC 103393</strain>
    </source>
</reference>